<protein>
    <recommendedName>
        <fullName evidence="3">Type IV conjugative transfer system protein TraV</fullName>
    </recommendedName>
</protein>
<dbReference type="InterPro" id="IPR014118">
    <property type="entry name" value="T4SS_TraV"/>
</dbReference>
<sequence>MKNKYRFILVNSILLLTSGCVGVIGEEKSTCPDSQSGVICASSREIYDLTNKYDSAEEYAAATGDPRVITLDQEGNVIEKKTVSTAYTGAKNNTPSVSHDSQMFSAAENAYQTQLLPPPEPLAMRKPANIVRILTRPYTTEEDTLKVPGYAYIEAQSRTWIIDRSVQIDNAQFTSLSMRRDSIKQDYTPQDPNHIGVENRTGADAKLTNMQVQQNARLEAAKLIQDAQSLKGFK</sequence>
<organism evidence="1 2">
    <name type="scientific">Photobacterium aquimaris</name>
    <dbReference type="NCBI Taxonomy" id="512643"/>
    <lineage>
        <taxon>Bacteria</taxon>
        <taxon>Pseudomonadati</taxon>
        <taxon>Pseudomonadota</taxon>
        <taxon>Gammaproteobacteria</taxon>
        <taxon>Vibrionales</taxon>
        <taxon>Vibrionaceae</taxon>
        <taxon>Photobacterium</taxon>
    </lineage>
</organism>
<evidence type="ECO:0000313" key="2">
    <source>
        <dbReference type="Proteomes" id="UP000240254"/>
    </source>
</evidence>
<dbReference type="EMBL" id="PYMK01000025">
    <property type="protein sequence ID" value="PSU25125.1"/>
    <property type="molecule type" value="Genomic_DNA"/>
</dbReference>
<dbReference type="PROSITE" id="PS51257">
    <property type="entry name" value="PROKAR_LIPOPROTEIN"/>
    <property type="match status" value="1"/>
</dbReference>
<comment type="caution">
    <text evidence="1">The sequence shown here is derived from an EMBL/GenBank/DDBJ whole genome shotgun (WGS) entry which is preliminary data.</text>
</comment>
<dbReference type="Pfam" id="PF09676">
    <property type="entry name" value="TraV"/>
    <property type="match status" value="1"/>
</dbReference>
<dbReference type="AlphaFoldDB" id="A0A2T3IFQ4"/>
<gene>
    <name evidence="1" type="ORF">CTM88_18105</name>
</gene>
<dbReference type="Proteomes" id="UP000240254">
    <property type="component" value="Unassembled WGS sequence"/>
</dbReference>
<proteinExistence type="predicted"/>
<dbReference type="OrthoDB" id="5298305at2"/>
<name>A0A2T3IFQ4_9GAMM</name>
<reference evidence="1 2" key="1">
    <citation type="submission" date="2018-03" db="EMBL/GenBank/DDBJ databases">
        <title>Whole genome sequencing of Histamine producing bacteria.</title>
        <authorList>
            <person name="Butler K."/>
        </authorList>
    </citation>
    <scope>NUCLEOTIDE SEQUENCE [LARGE SCALE GENOMIC DNA]</scope>
    <source>
        <strain evidence="1 2">BS2</strain>
    </source>
</reference>
<accession>A0A2T3IFQ4</accession>
<evidence type="ECO:0000313" key="1">
    <source>
        <dbReference type="EMBL" id="PSU25125.1"/>
    </source>
</evidence>
<dbReference type="RefSeq" id="WP_107204612.1">
    <property type="nucleotide sequence ID" value="NZ_PYMK01000025.1"/>
</dbReference>
<evidence type="ECO:0008006" key="3">
    <source>
        <dbReference type="Google" id="ProtNLM"/>
    </source>
</evidence>